<dbReference type="InterPro" id="IPR023394">
    <property type="entry name" value="Sec7_C_sf"/>
</dbReference>
<organism evidence="5 6">
    <name type="scientific">Blastocystis sp. subtype 1 (strain ATCC 50177 / NandII)</name>
    <dbReference type="NCBI Taxonomy" id="478820"/>
    <lineage>
        <taxon>Eukaryota</taxon>
        <taxon>Sar</taxon>
        <taxon>Stramenopiles</taxon>
        <taxon>Bigyra</taxon>
        <taxon>Opalozoa</taxon>
        <taxon>Opalinata</taxon>
        <taxon>Blastocystidae</taxon>
        <taxon>Blastocystis</taxon>
    </lineage>
</organism>
<dbReference type="EMBL" id="LXWW01000014">
    <property type="protein sequence ID" value="OAO17867.1"/>
    <property type="molecule type" value="Genomic_DNA"/>
</dbReference>
<dbReference type="GO" id="GO:0032012">
    <property type="term" value="P:regulation of ARF protein signal transduction"/>
    <property type="evidence" value="ECO:0007669"/>
    <property type="project" value="InterPro"/>
</dbReference>
<feature type="compositionally biased region" description="Acidic residues" evidence="3">
    <location>
        <begin position="1523"/>
        <end position="1535"/>
    </location>
</feature>
<dbReference type="STRING" id="478820.A0A196SNV2"/>
<dbReference type="GO" id="GO:0005085">
    <property type="term" value="F:guanyl-nucleotide exchange factor activity"/>
    <property type="evidence" value="ECO:0007669"/>
    <property type="project" value="InterPro"/>
</dbReference>
<protein>
    <submittedName>
        <fullName evidence="5">SEC7-like guanine nucleotide exchange protein</fullName>
    </submittedName>
</protein>
<feature type="compositionally biased region" description="Polar residues" evidence="3">
    <location>
        <begin position="208"/>
        <end position="218"/>
    </location>
</feature>
<dbReference type="Pfam" id="PF12783">
    <property type="entry name" value="Sec7-like_HUS"/>
    <property type="match status" value="1"/>
</dbReference>
<dbReference type="InterPro" id="IPR046455">
    <property type="entry name" value="Sec7/BIG1-like_C"/>
</dbReference>
<feature type="region of interest" description="Disordered" evidence="3">
    <location>
        <begin position="1004"/>
        <end position="1030"/>
    </location>
</feature>
<feature type="compositionally biased region" description="Basic and acidic residues" evidence="3">
    <location>
        <begin position="1508"/>
        <end position="1521"/>
    </location>
</feature>
<proteinExistence type="predicted"/>
<dbReference type="InterPro" id="IPR016024">
    <property type="entry name" value="ARM-type_fold"/>
</dbReference>
<dbReference type="Pfam" id="PF09324">
    <property type="entry name" value="Sec7-like_HDS"/>
    <property type="match status" value="1"/>
</dbReference>
<evidence type="ECO:0000313" key="6">
    <source>
        <dbReference type="Proteomes" id="UP000078348"/>
    </source>
</evidence>
<evidence type="ECO:0000256" key="3">
    <source>
        <dbReference type="SAM" id="MobiDB-lite"/>
    </source>
</evidence>
<dbReference type="Gene3D" id="1.10.220.20">
    <property type="match status" value="1"/>
</dbReference>
<evidence type="ECO:0000259" key="4">
    <source>
        <dbReference type="PROSITE" id="PS50190"/>
    </source>
</evidence>
<dbReference type="Pfam" id="PF20252">
    <property type="entry name" value="BIG2_C"/>
    <property type="match status" value="1"/>
</dbReference>
<keyword evidence="6" id="KW-1185">Reference proteome</keyword>
<name>A0A196SNV2_BLAHN</name>
<comment type="subcellular location">
    <subcellularLocation>
        <location evidence="1">Cytoplasm</location>
    </subcellularLocation>
</comment>
<dbReference type="InterPro" id="IPR032691">
    <property type="entry name" value="Mon2/Sec7/BIG1-like_HUS"/>
</dbReference>
<dbReference type="CDD" id="cd00171">
    <property type="entry name" value="Sec7"/>
    <property type="match status" value="1"/>
</dbReference>
<dbReference type="SUPFAM" id="SSF48425">
    <property type="entry name" value="Sec7 domain"/>
    <property type="match status" value="1"/>
</dbReference>
<dbReference type="OrthoDB" id="430364at2759"/>
<feature type="compositionally biased region" description="Acidic residues" evidence="3">
    <location>
        <begin position="1004"/>
        <end position="1026"/>
    </location>
</feature>
<feature type="region of interest" description="Disordered" evidence="3">
    <location>
        <begin position="1689"/>
        <end position="1708"/>
    </location>
</feature>
<keyword evidence="2" id="KW-0963">Cytoplasm</keyword>
<feature type="domain" description="SEC7" evidence="4">
    <location>
        <begin position="556"/>
        <end position="746"/>
    </location>
</feature>
<feature type="region of interest" description="Disordered" evidence="3">
    <location>
        <begin position="208"/>
        <end position="228"/>
    </location>
</feature>
<evidence type="ECO:0000256" key="1">
    <source>
        <dbReference type="ARBA" id="ARBA00004496"/>
    </source>
</evidence>
<sequence>MFQISTQPMDECVITCLSKIKKATSWRNDKDLRDTIDNICAEIKDERKRLKKRGAEYKDTDADKYWGCLRSALDNKSPGVKGAAMEAICTLIQEGYLTGEAEPLEPHVDRDDFTMMEQIAESLCAQKDVEDDTMKQSLARSIAEVVKMGTVNGEYLLKAIDVCYKVYMEATSGATREAAEEALKEIMAFLMQSMDYVDKTKDAEVINSNVPLTPTPFNNEEEDEEEGVQRGFHSECLYVGVEMQMGFKYDGGVQGWNLETEEEGEEEEECDEQKLDSLPSQRHRDIYLVFRKLCSIASTEDPEDPEESHKLIALTAIKAAMENIGEDFNKYKAYVYLVRKYLLQNLLQNFISNNMDVVEVSLHIFTPLVNKFRIFIKKEIEVFIINIFLVILNSQNSAMRHKEMVIEAFNEINKDPNFMIELFINYDCDINSRSMYEDVVRTLSRVVEGKYKVINKRKEENENGELEEIVEEEEVFPEEEQITEELLPAKRIALDALVHILQPLAEKCHITEAENNNTMTLQQNKEEEELTPGFTPVVQASDTDVKIVEATNILQKFDEKRKFQEDMQTGYAMFNKKPRTGIEFLVKQGRLENTPEAVAQFLYKNSDFLDKREIGDYMGEPKEFNLAVLKAYADGINFKGLSFDMGIRTFLERFRLPGEAQKIDRMIERFANAYCEQNPGVFVNTDAAFVLGYSVIMLNTDLHNPNIAPENRMTEEGFIKNCRGINDGGDFPREYLLDIYHRIQENAISLKEDDMARQAQEKRRYRSKEEKRQKAFSVEKMDIMNKLKVDIDDETTEYFEASGNEYIGPMFKILFPMVIDVYAKVLELSDDESGIENTLTAVKDCFEISCSLGLDQERDRSMEVLSDSTLVNEEEWLEVKNKQIEMIRVMLELAQNYGNHMGSAWKYILTIISSLAQVHLYGLEPLARKMIEEDPANARTTKSGEYVLVETAREKQQLIESIIDLRALDRIFAKTANLDSKMIIEFVKALCDVSLTELKKKLNEDEEAQEAQEAGEDGEAQEEEREEDKRPRHYLMQKVVEVADYNMYCRSRLEWTQIWQIMSEYYISLGCFPMGQVALSAIDSLKQLSVKFLDKEDLRAYNFQKAFIRPFEYIISRTPSAETREMILHVVHNIVQTRSKSLSSGWKVVFSVCTYSAENEAYPLTSIAWSMAKELFDVYFACMVPEMNDLTTTYCAFIGVEKEEICKEAREYVTKCADAIIEGKIVSCEATNGQFTDCDEHTKVWWPVFMGLSRYVYSDARYVVRNDCCERIFAIFQNPKVDFSEKLWKLVYDGFIATIFDGPMKSGVESINALMSGPAAEDEPIRLGNAAEHKKAFLQTTAALVMYSIVRLYVQRREQVGFLLKDFFALLQSAMKQSILSLARVGVFCLKQMMLEGAASFDEAMWDVLLDELETAFKNSMPEDLVLNARKRLHLIYDKNLRAGGVAPKVGRWVRTPCGTGKLVKVDDICATVELIYGNAYFHKLSEVEDLEKLKKEGAKVVKKVKKEKKEKEKPKRRASESESSESSDSEDVVEEVIEDDSIKLETTDTRTLEVDEVMAHTKSVVQSDLAALVSEVVDLIYKSFTFEQVKRMLGLLQSVSDMTRDFHQDLELRRMEKKLGFPKEGDMLPTLIYEQVAVETSIVHVLFVLYMDDAAPERQEYANKDLLERMQAYLKEYVEVEKVAHGAAEEAEKKESEKESEKKESERVATASIPLITEIVSGMDKTPFEKFVAYCQTYYPLFIAMVEFSGPEVRAGLSKIFEDKIGKMLFH</sequence>
<dbReference type="PROSITE" id="PS50190">
    <property type="entry name" value="SEC7"/>
    <property type="match status" value="1"/>
</dbReference>
<reference evidence="5 6" key="1">
    <citation type="submission" date="2016-05" db="EMBL/GenBank/DDBJ databases">
        <title>Nuclear genome of Blastocystis sp. subtype 1 NandII.</title>
        <authorList>
            <person name="Gentekaki E."/>
            <person name="Curtis B."/>
            <person name="Stairs C."/>
            <person name="Eme L."/>
            <person name="Herman E."/>
            <person name="Klimes V."/>
            <person name="Arias M.C."/>
            <person name="Elias M."/>
            <person name="Hilliou F."/>
            <person name="Klute M."/>
            <person name="Malik S.-B."/>
            <person name="Pightling A."/>
            <person name="Rachubinski R."/>
            <person name="Salas D."/>
            <person name="Schlacht A."/>
            <person name="Suga H."/>
            <person name="Archibald J."/>
            <person name="Ball S.G."/>
            <person name="Clark G."/>
            <person name="Dacks J."/>
            <person name="Van Der Giezen M."/>
            <person name="Tsaousis A."/>
            <person name="Roger A."/>
        </authorList>
    </citation>
    <scope>NUCLEOTIDE SEQUENCE [LARGE SCALE GENOMIC DNA]</scope>
    <source>
        <strain evidence="6">ATCC 50177 / NandII</strain>
    </source>
</reference>
<dbReference type="Gene3D" id="1.10.1000.11">
    <property type="entry name" value="Arf Nucleotide-binding Site Opener,domain 2"/>
    <property type="match status" value="1"/>
</dbReference>
<gene>
    <name evidence="5" type="ORF">AV274_0395</name>
</gene>
<dbReference type="SUPFAM" id="SSF48371">
    <property type="entry name" value="ARM repeat"/>
    <property type="match status" value="1"/>
</dbReference>
<dbReference type="InterPro" id="IPR011989">
    <property type="entry name" value="ARM-like"/>
</dbReference>
<dbReference type="Gene3D" id="1.25.10.10">
    <property type="entry name" value="Leucine-rich Repeat Variant"/>
    <property type="match status" value="1"/>
</dbReference>
<evidence type="ECO:0000256" key="2">
    <source>
        <dbReference type="ARBA" id="ARBA00022490"/>
    </source>
</evidence>
<dbReference type="PANTHER" id="PTHR10663">
    <property type="entry name" value="GUANYL-NUCLEOTIDE EXCHANGE FACTOR"/>
    <property type="match status" value="1"/>
</dbReference>
<dbReference type="GO" id="GO:0005737">
    <property type="term" value="C:cytoplasm"/>
    <property type="evidence" value="ECO:0007669"/>
    <property type="project" value="UniProtKB-SubCell"/>
</dbReference>
<dbReference type="SMART" id="SM00222">
    <property type="entry name" value="Sec7"/>
    <property type="match status" value="1"/>
</dbReference>
<dbReference type="PANTHER" id="PTHR10663:SF375">
    <property type="entry name" value="LD29171P"/>
    <property type="match status" value="1"/>
</dbReference>
<evidence type="ECO:0000313" key="5">
    <source>
        <dbReference type="EMBL" id="OAO17867.1"/>
    </source>
</evidence>
<accession>A0A196SNV2</accession>
<dbReference type="InterPro" id="IPR000904">
    <property type="entry name" value="Sec7_dom"/>
</dbReference>
<dbReference type="InterPro" id="IPR015403">
    <property type="entry name" value="Mon2/Sec7/BIG1-like_HDS"/>
</dbReference>
<feature type="region of interest" description="Disordered" evidence="3">
    <location>
        <begin position="1505"/>
        <end position="1535"/>
    </location>
</feature>
<dbReference type="Pfam" id="PF01369">
    <property type="entry name" value="Sec7"/>
    <property type="match status" value="1"/>
</dbReference>
<dbReference type="Proteomes" id="UP000078348">
    <property type="component" value="Unassembled WGS sequence"/>
</dbReference>
<dbReference type="FunFam" id="1.10.1000.11:FF:000002">
    <property type="entry name" value="Cytohesin 1"/>
    <property type="match status" value="1"/>
</dbReference>
<comment type="caution">
    <text evidence="5">The sequence shown here is derived from an EMBL/GenBank/DDBJ whole genome shotgun (WGS) entry which is preliminary data.</text>
</comment>
<dbReference type="InterPro" id="IPR035999">
    <property type="entry name" value="Sec7_dom_sf"/>
</dbReference>